<dbReference type="RefSeq" id="WP_188931601.1">
    <property type="nucleotide sequence ID" value="NZ_BMJC01000002.1"/>
</dbReference>
<organism evidence="2 3">
    <name type="scientific">Puia dinghuensis</name>
    <dbReference type="NCBI Taxonomy" id="1792502"/>
    <lineage>
        <taxon>Bacteria</taxon>
        <taxon>Pseudomonadati</taxon>
        <taxon>Bacteroidota</taxon>
        <taxon>Chitinophagia</taxon>
        <taxon>Chitinophagales</taxon>
        <taxon>Chitinophagaceae</taxon>
        <taxon>Puia</taxon>
    </lineage>
</organism>
<proteinExistence type="predicted"/>
<comment type="caution">
    <text evidence="2">The sequence shown here is derived from an EMBL/GenBank/DDBJ whole genome shotgun (WGS) entry which is preliminary data.</text>
</comment>
<protein>
    <recommendedName>
        <fullName evidence="1">DUF2383 domain-containing protein</fullName>
    </recommendedName>
</protein>
<dbReference type="Pfam" id="PF09537">
    <property type="entry name" value="DUF2383"/>
    <property type="match status" value="1"/>
</dbReference>
<reference evidence="2" key="2">
    <citation type="submission" date="2020-09" db="EMBL/GenBank/DDBJ databases">
        <authorList>
            <person name="Sun Q."/>
            <person name="Zhou Y."/>
        </authorList>
    </citation>
    <scope>NUCLEOTIDE SEQUENCE</scope>
    <source>
        <strain evidence="2">CGMCC 1.15448</strain>
    </source>
</reference>
<reference evidence="2" key="1">
    <citation type="journal article" date="2014" name="Int. J. Syst. Evol. Microbiol.">
        <title>Complete genome sequence of Corynebacterium casei LMG S-19264T (=DSM 44701T), isolated from a smear-ripened cheese.</title>
        <authorList>
            <consortium name="US DOE Joint Genome Institute (JGI-PGF)"/>
            <person name="Walter F."/>
            <person name="Albersmeier A."/>
            <person name="Kalinowski J."/>
            <person name="Ruckert C."/>
        </authorList>
    </citation>
    <scope>NUCLEOTIDE SEQUENCE</scope>
    <source>
        <strain evidence="2">CGMCC 1.15448</strain>
    </source>
</reference>
<sequence length="158" mass="18051">MKSKLYASGKKTLHVLNDLIHINIDRVAGYEKAAHEEKTPESDLREVFYRMAIESRSYINDLHAQVIRLGGVPVTQATITGKLYLYWLEGKNRFDGPDAASCLAACLASQEATEIAYRQALEESLPQDLHFLIESQLWSLERARQRLRDMQSRLNKTT</sequence>
<dbReference type="Proteomes" id="UP000607559">
    <property type="component" value="Unassembled WGS sequence"/>
</dbReference>
<evidence type="ECO:0000313" key="2">
    <source>
        <dbReference type="EMBL" id="GGA98984.1"/>
    </source>
</evidence>
<evidence type="ECO:0000313" key="3">
    <source>
        <dbReference type="Proteomes" id="UP000607559"/>
    </source>
</evidence>
<dbReference type="InterPro" id="IPR011971">
    <property type="entry name" value="CHP02284"/>
</dbReference>
<dbReference type="InterPro" id="IPR019052">
    <property type="entry name" value="DUF2383"/>
</dbReference>
<name>A0A8J2XTG4_9BACT</name>
<accession>A0A8J2XTG4</accession>
<evidence type="ECO:0000259" key="1">
    <source>
        <dbReference type="Pfam" id="PF09537"/>
    </source>
</evidence>
<dbReference type="InterPro" id="IPR009078">
    <property type="entry name" value="Ferritin-like_SF"/>
</dbReference>
<dbReference type="InterPro" id="IPR012347">
    <property type="entry name" value="Ferritin-like"/>
</dbReference>
<dbReference type="SUPFAM" id="SSF47240">
    <property type="entry name" value="Ferritin-like"/>
    <property type="match status" value="1"/>
</dbReference>
<dbReference type="NCBIfam" id="TIGR02284">
    <property type="entry name" value="PA2169 family four-helix-bundle protein"/>
    <property type="match status" value="1"/>
</dbReference>
<gene>
    <name evidence="2" type="ORF">GCM10011511_22870</name>
</gene>
<dbReference type="EMBL" id="BMJC01000002">
    <property type="protein sequence ID" value="GGA98984.1"/>
    <property type="molecule type" value="Genomic_DNA"/>
</dbReference>
<feature type="domain" description="DUF2383" evidence="1">
    <location>
        <begin position="12"/>
        <end position="123"/>
    </location>
</feature>
<dbReference type="Gene3D" id="1.20.1260.10">
    <property type="match status" value="1"/>
</dbReference>
<keyword evidence="3" id="KW-1185">Reference proteome</keyword>
<dbReference type="AlphaFoldDB" id="A0A8J2XTG4"/>